<evidence type="ECO:0000313" key="9">
    <source>
        <dbReference type="Proteomes" id="UP000663845"/>
    </source>
</evidence>
<keyword evidence="2" id="KW-0325">Glycoprotein</keyword>
<comment type="caution">
    <text evidence="7">The sequence shown here is derived from an EMBL/GenBank/DDBJ whole genome shotgun (WGS) entry which is preliminary data.</text>
</comment>
<dbReference type="Proteomes" id="UP000663844">
    <property type="component" value="Unassembled WGS sequence"/>
</dbReference>
<dbReference type="EMBL" id="CAJOAZ010000625">
    <property type="protein sequence ID" value="CAF3686007.1"/>
    <property type="molecule type" value="Genomic_DNA"/>
</dbReference>
<dbReference type="Pfam" id="PF00149">
    <property type="entry name" value="Metallophos"/>
    <property type="match status" value="1"/>
</dbReference>
<dbReference type="SUPFAM" id="SSF49363">
    <property type="entry name" value="Purple acid phosphatase, N-terminal domain"/>
    <property type="match status" value="1"/>
</dbReference>
<evidence type="ECO:0000259" key="6">
    <source>
        <dbReference type="Pfam" id="PF16656"/>
    </source>
</evidence>
<keyword evidence="3" id="KW-0378">Hydrolase</keyword>
<dbReference type="Gene3D" id="3.60.21.10">
    <property type="match status" value="1"/>
</dbReference>
<reference evidence="7" key="1">
    <citation type="submission" date="2021-02" db="EMBL/GenBank/DDBJ databases">
        <authorList>
            <person name="Nowell W R."/>
        </authorList>
    </citation>
    <scope>NUCLEOTIDE SEQUENCE</scope>
</reference>
<dbReference type="InterPro" id="IPR004843">
    <property type="entry name" value="Calcineurin-like_PHP"/>
</dbReference>
<dbReference type="Pfam" id="PF14008">
    <property type="entry name" value="Metallophos_C"/>
    <property type="match status" value="1"/>
</dbReference>
<dbReference type="InterPro" id="IPR008963">
    <property type="entry name" value="Purple_acid_Pase-like_N"/>
</dbReference>
<dbReference type="InterPro" id="IPR025733">
    <property type="entry name" value="PAPs_C"/>
</dbReference>
<accession>A0A814HQ23</accession>
<name>A0A814HQ23_9BILA</name>
<protein>
    <recommendedName>
        <fullName evidence="3">Purple acid phosphatase</fullName>
        <ecNumber evidence="3">3.1.3.2</ecNumber>
    </recommendedName>
</protein>
<evidence type="ECO:0000256" key="2">
    <source>
        <dbReference type="ARBA" id="ARBA00023180"/>
    </source>
</evidence>
<dbReference type="EMBL" id="CAJNOG010000150">
    <property type="protein sequence ID" value="CAF1013070.1"/>
    <property type="molecule type" value="Genomic_DNA"/>
</dbReference>
<comment type="similarity">
    <text evidence="3">Belongs to the metallophosphoesterase superfamily. Purple acid phosphatase family.</text>
</comment>
<feature type="signal peptide" evidence="3">
    <location>
        <begin position="1"/>
        <end position="25"/>
    </location>
</feature>
<dbReference type="AlphaFoldDB" id="A0A814HQ23"/>
<dbReference type="SUPFAM" id="SSF56300">
    <property type="entry name" value="Metallo-dependent phosphatases"/>
    <property type="match status" value="1"/>
</dbReference>
<comment type="catalytic activity">
    <reaction evidence="3">
        <text>a phosphate monoester + H2O = an alcohol + phosphate</text>
        <dbReference type="Rhea" id="RHEA:15017"/>
        <dbReference type="ChEBI" id="CHEBI:15377"/>
        <dbReference type="ChEBI" id="CHEBI:30879"/>
        <dbReference type="ChEBI" id="CHEBI:43474"/>
        <dbReference type="ChEBI" id="CHEBI:67140"/>
        <dbReference type="EC" id="3.1.3.2"/>
    </reaction>
</comment>
<keyword evidence="1 3" id="KW-0732">Signal</keyword>
<dbReference type="Gene3D" id="2.60.40.380">
    <property type="entry name" value="Purple acid phosphatase-like, N-terminal"/>
    <property type="match status" value="1"/>
</dbReference>
<evidence type="ECO:0000256" key="3">
    <source>
        <dbReference type="RuleBase" id="RU361203"/>
    </source>
</evidence>
<gene>
    <name evidence="7" type="ORF">JYZ213_LOCUS16642</name>
    <name evidence="8" type="ORF">OXD698_LOCUS11257</name>
</gene>
<evidence type="ECO:0000259" key="4">
    <source>
        <dbReference type="Pfam" id="PF00149"/>
    </source>
</evidence>
<dbReference type="GO" id="GO:0046872">
    <property type="term" value="F:metal ion binding"/>
    <property type="evidence" value="ECO:0007669"/>
    <property type="project" value="InterPro"/>
</dbReference>
<dbReference type="Proteomes" id="UP000663845">
    <property type="component" value="Unassembled WGS sequence"/>
</dbReference>
<dbReference type="InterPro" id="IPR041792">
    <property type="entry name" value="MPP_PAP"/>
</dbReference>
<dbReference type="CDD" id="cd00839">
    <property type="entry name" value="MPP_PAPs"/>
    <property type="match status" value="1"/>
</dbReference>
<dbReference type="EC" id="3.1.3.2" evidence="3"/>
<dbReference type="GO" id="GO:0003993">
    <property type="term" value="F:acid phosphatase activity"/>
    <property type="evidence" value="ECO:0007669"/>
    <property type="project" value="UniProtKB-EC"/>
</dbReference>
<dbReference type="InterPro" id="IPR029052">
    <property type="entry name" value="Metallo-depent_PP-like"/>
</dbReference>
<dbReference type="PANTHER" id="PTHR45867">
    <property type="entry name" value="PURPLE ACID PHOSPHATASE"/>
    <property type="match status" value="1"/>
</dbReference>
<evidence type="ECO:0000259" key="5">
    <source>
        <dbReference type="Pfam" id="PF14008"/>
    </source>
</evidence>
<dbReference type="InterPro" id="IPR015914">
    <property type="entry name" value="PAPs_N"/>
</dbReference>
<dbReference type="Pfam" id="PF16656">
    <property type="entry name" value="Pur_ac_phosph_N"/>
    <property type="match status" value="1"/>
</dbReference>
<evidence type="ECO:0000313" key="7">
    <source>
        <dbReference type="EMBL" id="CAF1013070.1"/>
    </source>
</evidence>
<feature type="domain" description="Purple acid phosphatase C-terminal" evidence="5">
    <location>
        <begin position="418"/>
        <end position="479"/>
    </location>
</feature>
<evidence type="ECO:0000313" key="8">
    <source>
        <dbReference type="EMBL" id="CAF3686007.1"/>
    </source>
</evidence>
<organism evidence="7 9">
    <name type="scientific">Adineta steineri</name>
    <dbReference type="NCBI Taxonomy" id="433720"/>
    <lineage>
        <taxon>Eukaryota</taxon>
        <taxon>Metazoa</taxon>
        <taxon>Spiralia</taxon>
        <taxon>Gnathifera</taxon>
        <taxon>Rotifera</taxon>
        <taxon>Eurotatoria</taxon>
        <taxon>Bdelloidea</taxon>
        <taxon>Adinetida</taxon>
        <taxon>Adinetidae</taxon>
        <taxon>Adineta</taxon>
    </lineage>
</organism>
<dbReference type="PANTHER" id="PTHR45867:SF3">
    <property type="entry name" value="ACID PHOSPHATASE TYPE 7"/>
    <property type="match status" value="1"/>
</dbReference>
<proteinExistence type="inferred from homology"/>
<feature type="chain" id="PRO_5035953055" description="Purple acid phosphatase" evidence="3">
    <location>
        <begin position="26"/>
        <end position="491"/>
    </location>
</feature>
<evidence type="ECO:0000256" key="1">
    <source>
        <dbReference type="ARBA" id="ARBA00022729"/>
    </source>
</evidence>
<sequence>MATHAVNMIVYILLFLSIITKDVGGSAICWTKTDPEHIRIALRPTGVTISWTTCGYWDFWNLINDTPTPQVAYGTDPDVCDKLSQYNFTTTTYNPNPIFTRFFHNVYLDNLDPGTKYYYKIQETKKCVRASNILSFTTAPLIINCESQPINISIVGDLGLNTYFNNYEAEQTIIAMKKYISISNFFMHIGDISYADLYGAVVNFDFYEDTWNRFQEAIEPITSIMPYQVLPGNHEATCFQLSDKVCPPYLKNFTAYNNRFHMSGELSGGYKNMWYSYDYGQAHIIMINTETDFKDAPSGPGTTLNAGNFLGIDSQLAWFEQDLIEANKPENRAERPWIIVAGHRPMFGSTSKAQVQIAGIPIIAPSDNCAACRDAFLPILCKYGVDFFMAGHVHWMELLYPLDCNGNVVANHFNNVDGVIHVTNGAGAAPTGAETVDTADTYRRAFFFDGYGFQQLEIKNCTHATLHFINSSTKQIIDSVDVVRSRSTNNI</sequence>
<feature type="domain" description="Purple acid phosphatase N-terminal" evidence="6">
    <location>
        <begin position="35"/>
        <end position="138"/>
    </location>
</feature>
<feature type="domain" description="Calcineurin-like phosphoesterase" evidence="4">
    <location>
        <begin position="152"/>
        <end position="395"/>
    </location>
</feature>